<evidence type="ECO:0000313" key="5">
    <source>
        <dbReference type="Proteomes" id="UP000070659"/>
    </source>
</evidence>
<dbReference type="EMBL" id="JYIK01001003">
    <property type="protein sequence ID" value="KWX08188.1"/>
    <property type="molecule type" value="Genomic_DNA"/>
</dbReference>
<dbReference type="Proteomes" id="UP000070659">
    <property type="component" value="Unassembled WGS sequence"/>
</dbReference>
<feature type="compositionally biased region" description="Low complexity" evidence="1">
    <location>
        <begin position="39"/>
        <end position="59"/>
    </location>
</feature>
<comment type="caution">
    <text evidence="2">The sequence shown here is derived from an EMBL/GenBank/DDBJ whole genome shotgun (WGS) entry which is preliminary data.</text>
</comment>
<evidence type="ECO:0000313" key="3">
    <source>
        <dbReference type="EMBL" id="KWX08188.1"/>
    </source>
</evidence>
<dbReference type="Proteomes" id="UP000070598">
    <property type="component" value="Unassembled WGS sequence"/>
</dbReference>
<sequence>MADVLGVDQATAVKVLAGAAFLGVSMGAFTAFTRGGPSGAAPTPTVTVTVSTPVQAPTQRPLGPAEPASGPGERSWSEEDVGQRDTRDQGSQYRDHARFPDVDEDRGHGDVEQDKGDGDDRPESGSSTSAPESTPTTGPREPEPEPAPEKRERSGSAA</sequence>
<evidence type="ECO:0000256" key="1">
    <source>
        <dbReference type="SAM" id="MobiDB-lite"/>
    </source>
</evidence>
<dbReference type="PATRIC" id="fig|1469144.8.peg.4300"/>
<dbReference type="AlphaFoldDB" id="A0A132N3R9"/>
<accession>A0A132N3R9</accession>
<name>A0A132N3R9_9ACTN</name>
<dbReference type="EMBL" id="JYIJ01000014">
    <property type="protein sequence ID" value="KWX04788.1"/>
    <property type="molecule type" value="Genomic_DNA"/>
</dbReference>
<feature type="compositionally biased region" description="Low complexity" evidence="1">
    <location>
        <begin position="124"/>
        <end position="139"/>
    </location>
</feature>
<feature type="region of interest" description="Disordered" evidence="1">
    <location>
        <begin position="33"/>
        <end position="158"/>
    </location>
</feature>
<feature type="compositionally biased region" description="Basic and acidic residues" evidence="1">
    <location>
        <begin position="75"/>
        <end position="123"/>
    </location>
</feature>
<feature type="compositionally biased region" description="Basic and acidic residues" evidence="1">
    <location>
        <begin position="140"/>
        <end position="158"/>
    </location>
</feature>
<reference evidence="4" key="1">
    <citation type="submission" date="2015-02" db="EMBL/GenBank/DDBJ databases">
        <title>Physiological reanalysis, assessment of diazotrophy, and genome sequences of multiple isolates of Streptomyces thermoautotrophicus.</title>
        <authorList>
            <person name="MacKellar D.C."/>
            <person name="Lieber L."/>
            <person name="Norman J."/>
            <person name="Bolger A."/>
            <person name="Tobin C."/>
            <person name="Murray J.W."/>
            <person name="Friesen M."/>
            <person name="Prell J."/>
        </authorList>
    </citation>
    <scope>NUCLEOTIDE SEQUENCE [LARGE SCALE GENOMIC DNA]</scope>
    <source>
        <strain evidence="4">UBT1</strain>
    </source>
</reference>
<reference evidence="2 5" key="2">
    <citation type="submission" date="2015-02" db="EMBL/GenBank/DDBJ databases">
        <title>Physiological reanalysis, assessment of diazotrophy, and genome sequences of multiple isolates of Streptomyces thermoautotrophicus.</title>
        <authorList>
            <person name="MacKellar D.C."/>
            <person name="Lieber L."/>
            <person name="Norman J."/>
            <person name="Bolger A."/>
            <person name="Tobin C."/>
            <person name="Murray J.W."/>
            <person name="Prell J."/>
        </authorList>
    </citation>
    <scope>NUCLEOTIDE SEQUENCE [LARGE SCALE GENOMIC DNA]</scope>
    <source>
        <strain evidence="2 5">UBT1</strain>
    </source>
</reference>
<protein>
    <submittedName>
        <fullName evidence="2">Uncharacterized protein</fullName>
    </submittedName>
</protein>
<gene>
    <name evidence="2" type="ORF">TH66_06375</name>
    <name evidence="3" type="ORF">TR74_16055</name>
</gene>
<evidence type="ECO:0000313" key="4">
    <source>
        <dbReference type="Proteomes" id="UP000070598"/>
    </source>
</evidence>
<proteinExistence type="predicted"/>
<evidence type="ECO:0000313" key="2">
    <source>
        <dbReference type="EMBL" id="KWX04788.1"/>
    </source>
</evidence>
<dbReference type="RefSeq" id="WP_067069102.1">
    <property type="nucleotide sequence ID" value="NZ_JYIJ01000014.1"/>
</dbReference>
<organism evidence="2 5">
    <name type="scientific">Carbonactinospora thermoautotrophica</name>
    <dbReference type="NCBI Taxonomy" id="1469144"/>
    <lineage>
        <taxon>Bacteria</taxon>
        <taxon>Bacillati</taxon>
        <taxon>Actinomycetota</taxon>
        <taxon>Actinomycetes</taxon>
        <taxon>Kitasatosporales</taxon>
        <taxon>Carbonactinosporaceae</taxon>
        <taxon>Carbonactinospora</taxon>
    </lineage>
</organism>